<name>A0A5C4T8Y1_9BACL</name>
<proteinExistence type="predicted"/>
<dbReference type="OrthoDB" id="8385759at2"/>
<dbReference type="GO" id="GO:0032259">
    <property type="term" value="P:methylation"/>
    <property type="evidence" value="ECO:0007669"/>
    <property type="project" value="UniProtKB-KW"/>
</dbReference>
<evidence type="ECO:0000313" key="2">
    <source>
        <dbReference type="EMBL" id="TNJ65481.1"/>
    </source>
</evidence>
<dbReference type="Pfam" id="PF08241">
    <property type="entry name" value="Methyltransf_11"/>
    <property type="match status" value="1"/>
</dbReference>
<keyword evidence="2" id="KW-0808">Transferase</keyword>
<reference evidence="2 3" key="1">
    <citation type="submission" date="2019-05" db="EMBL/GenBank/DDBJ databases">
        <title>We sequenced the genome of Paenibacillus hemerocallicola KCTC 33185 for further insight into its adaptation and study the phylogeny of Paenibacillus.</title>
        <authorList>
            <person name="Narsing Rao M.P."/>
        </authorList>
    </citation>
    <scope>NUCLEOTIDE SEQUENCE [LARGE SCALE GENOMIC DNA]</scope>
    <source>
        <strain evidence="2 3">KCTC 33185</strain>
    </source>
</reference>
<gene>
    <name evidence="2" type="ORF">FE784_14775</name>
</gene>
<keyword evidence="3" id="KW-1185">Reference proteome</keyword>
<dbReference type="RefSeq" id="WP_139602978.1">
    <property type="nucleotide sequence ID" value="NZ_VDCQ01000018.1"/>
</dbReference>
<dbReference type="Gene3D" id="3.40.50.150">
    <property type="entry name" value="Vaccinia Virus protein VP39"/>
    <property type="match status" value="1"/>
</dbReference>
<dbReference type="PANTHER" id="PTHR43464:SF23">
    <property type="entry name" value="JUVENILE HORMONE ACID O-METHYLTRANSFERASE"/>
    <property type="match status" value="1"/>
</dbReference>
<dbReference type="InterPro" id="IPR013216">
    <property type="entry name" value="Methyltransf_11"/>
</dbReference>
<dbReference type="SUPFAM" id="SSF53335">
    <property type="entry name" value="S-adenosyl-L-methionine-dependent methyltransferases"/>
    <property type="match status" value="1"/>
</dbReference>
<evidence type="ECO:0000313" key="3">
    <source>
        <dbReference type="Proteomes" id="UP000307943"/>
    </source>
</evidence>
<accession>A0A5C4T8Y1</accession>
<dbReference type="EMBL" id="VDCQ01000018">
    <property type="protein sequence ID" value="TNJ65481.1"/>
    <property type="molecule type" value="Genomic_DNA"/>
</dbReference>
<comment type="caution">
    <text evidence="2">The sequence shown here is derived from an EMBL/GenBank/DDBJ whole genome shotgun (WGS) entry which is preliminary data.</text>
</comment>
<evidence type="ECO:0000259" key="1">
    <source>
        <dbReference type="Pfam" id="PF08241"/>
    </source>
</evidence>
<dbReference type="AlphaFoldDB" id="A0A5C4T8Y1"/>
<dbReference type="CDD" id="cd02440">
    <property type="entry name" value="AdoMet_MTases"/>
    <property type="match status" value="1"/>
</dbReference>
<dbReference type="PANTHER" id="PTHR43464">
    <property type="entry name" value="METHYLTRANSFERASE"/>
    <property type="match status" value="1"/>
</dbReference>
<dbReference type="GO" id="GO:0010420">
    <property type="term" value="F:polyprenyldihydroxybenzoate methyltransferase activity"/>
    <property type="evidence" value="ECO:0007669"/>
    <property type="project" value="TreeGrafter"/>
</dbReference>
<organism evidence="2 3">
    <name type="scientific">Paenibacillus hemerocallicola</name>
    <dbReference type="NCBI Taxonomy" id="1172614"/>
    <lineage>
        <taxon>Bacteria</taxon>
        <taxon>Bacillati</taxon>
        <taxon>Bacillota</taxon>
        <taxon>Bacilli</taxon>
        <taxon>Bacillales</taxon>
        <taxon>Paenibacillaceae</taxon>
        <taxon>Paenibacillus</taxon>
    </lineage>
</organism>
<dbReference type="InterPro" id="IPR029063">
    <property type="entry name" value="SAM-dependent_MTases_sf"/>
</dbReference>
<dbReference type="Proteomes" id="UP000307943">
    <property type="component" value="Unassembled WGS sequence"/>
</dbReference>
<keyword evidence="2" id="KW-0489">Methyltransferase</keyword>
<sequence>MQKELNIGNERAWNQKAYDAWVNRYGTPEAAAAKIVQDPQARIRSFAKFAGSLSGGKVANLLGSHGHKAVAMALLGARVTVVDFASENARYAQQLAEAAGVTIRYVVSDVLELPSEELTGDYDLVIMEFGILHYFLDLAPLAATVAGLLRPGGRLVLQDFHPVSTKLISSKGTTANIRKHKVTGDYFDASLEETDVAYAKFVPESAQPRLHKVKLRKWTLGEIVTGIAGAGLFVRLLEEEPNASSDVFDKGIPKTFTLVAEKL</sequence>
<feature type="domain" description="Methyltransferase type 11" evidence="1">
    <location>
        <begin position="65"/>
        <end position="157"/>
    </location>
</feature>
<protein>
    <submittedName>
        <fullName evidence="2">Class I SAM-dependent methyltransferase</fullName>
    </submittedName>
</protein>